<dbReference type="GO" id="GO:0005739">
    <property type="term" value="C:mitochondrion"/>
    <property type="evidence" value="ECO:0007669"/>
    <property type="project" value="TreeGrafter"/>
</dbReference>
<keyword evidence="1" id="KW-0175">Coiled coil</keyword>
<dbReference type="SMART" id="SM00233">
    <property type="entry name" value="PH"/>
    <property type="match status" value="1"/>
</dbReference>
<dbReference type="GO" id="GO:0000226">
    <property type="term" value="P:microtubule cytoskeleton organization"/>
    <property type="evidence" value="ECO:0007669"/>
    <property type="project" value="TreeGrafter"/>
</dbReference>
<dbReference type="GO" id="GO:0015631">
    <property type="term" value="F:tubulin binding"/>
    <property type="evidence" value="ECO:0007669"/>
    <property type="project" value="TreeGrafter"/>
</dbReference>
<sequence>MSHSQKEDIRGQLSDIQKKLFGSARDKSTTPLPLPDPTHGARQPPGGNDSGPKLKLRTSSSHLGKLSNSNKMNKLIPQPAPALGPENKGHDMDFVVGLSENLLTECRKLTAENNKYKSKLKSAAEELEKYKSQIVALTNSRSFAENTEEQLKSKNWELETKNTTLIEDLDQLRAANDKLVKTNNEMTLRIASIQKEHDDLRISHNTLDTDFHKTKDTYEKEVAELNARIDSLNDENDSLHIQLTAAKTAEENIHDTAATKKPQPSFARMQAVEEDDPTDLGSILEASERILRDANADSVSSDLRVETLKANLDHSYKMVAKLRGALLKARFENHSSAKGTPPSSKKAKRKEFLPPLTRTSTSFSPAKRNSKFVVLDDENENWPLDEKWEDFIDNHTSATPSKPVRHRIYDSGSPDVEKMEELPSLNASDCSDSENEDVGHAKRELNAELSKLTPDATEKQIQDYAKQHHLVLLLQEDYAKLQYNDIDDVSDDRLKKATEIRGFVCLSQLEYNDLLEESEMRSKLEKKGFVTLPSQEYATISKAAESFAKPDFEYLANELNRIGFQAVETDYLEILKNNERLLSNPSESYLRSKCKEYQLLPLTNDEYKHLKKIEAAYEKPDKGYLTKKGNELGLILTTSGFYDDLLKRANEPSIEQLTEHGKKRGLYVLDEEKFFKLENPLLKNWLSKAETFNHVALKKEDYERLHKVAYEPTIEQLKSAAIKRLHRMLPLSEFDELREFRDTPTLAHLSKKAEIHDHTLISKKDLEIMKDSIDSPSIENIREKAVGHKVIEQDEYDSLLRKAQYPSLAQIQSHAEKFGLVTLEQEEYSNLYKNFHEPSLDFLKQKARDKAHMLVKAEEFERLTAIESQPEYWFLAQKAKVLGYLIIEASELSHLRNVAKHPALETMFAEATSRGYTLIEKERLASLIRSAERPTVDEIRSMAASRNLNVLSNDELNSLEETAKNPSTERISSVAKLRNLVLISKDDHETLKHNSKHPTLSIIEAEAHAFGRVVIPRDIYDRLNTDAHHPGIDLLKKHALLLDQVVLPKVEYSNLQKRISNPSIEELQLLASKLNFIMTPASDFQALQNTYENPSLDHLQKHTRRLNHVILTATDHESLVEKSNLPSLETIEKRAKELGHVLLDSTTFESLKNDSERPSLEKLRNHAAVHSCELVAQSDVSAMRTKLETPDLDFLNSHCERLNYKMLSVQEYIALEGAAKRPSMDIIRKRADMLDHIVLSKKEESTLRKTALEPDKETLLSHAEKAGLTFVDSIEYSRMKQSYEDPTIDRIEQYAHQRDHCLIKKHTLSDLKHQLEFPELEYLKLKAAALDHKLISLREFDEPSLEYIENKLSKHKKVAVHETEIDTLKMLAYEPSLEHIKSLPITKNQVILLTEKHTELVKKVDNLPKDVLIEKIEAHGLVAIPSSELESIKQKCNNPDAEWLQMVAEKNDLKFMSKQDFFTLLTLAHNPGIEHLRKLATNAHLTLIENDKFENLKQRAENPSVNDVKSMASKLDGEFIRNADLRSLKDLANCPDLNHISYHANRLGQVILTSSHYDNLLSPSMEQLTELAQKQRAIVISSDTYEDLNQMAHHPSVDHISKIALRHELRVVHKHVYEALEQQAQNPDINHVKACAASLDHSVIGKSDYMRLLELASRPDKEHVKKQAARLEMELISRGELALLKQRLNNPDIDFLKSNLSKHGYVAVPSQDFEKHLEDKEKLESMKLITFDEYNKLKSTYENPSASFLEDKANQQGNSIVGIDELKRLKSIYEEPSIQFLTEHSETKGFKVIEDKEYYQLRETFLSPSTEFISMKARNLGYRLMSEENYNEITMTINDPSVLFLEKKCASKELSIIPSNELKELRNKVENPGLEFLSEKATEQSYKLLPFEEHAKLLDAMNCPSLEYLKEKAKVHQLVVVQKDEYRKLEMDAVNPTRDSVEQKARSLGCVILEELEAMRMKDQLSDPPLEKLASDAAKKGHKVIPEHEYQSLSSHCEKSVQTLAKENGYHLLEAEEYRNLLEIANNPDIEKIQYQASLHGYAVVKDEDHRKLLSELDTPSLEYLRFKTRALKYRLVSEDDFEKLSEPLSTKLAKAGLTAVLKSEHHKLTNPSLDDLKQLSCLENFKVIADKEYHELTKPLEQQIQEAGLVALSNEEHRKLRLEAESPTLEVSRRVASKHGCVVIFEDEFHNLSKSIEERAAEAGKAVLEKDELEDLRKVIKEPTLDFITKSANSLGMTLVAKSELEAMHLAANKLLTDRANEENLILLSPKDRDDLMEFESKYRYATEALSEFKAKFENPSKDYLTKASKAKGLILVNSAEFENLNRSKNMSIHDKAAALSMTAIPTTEFEDLKNRANESIEEKAAQKGFNIIKVEDLKTLKYECEHPSLEKAKSVLQTNGLTSIGELDLEKLKKEATRSIDDKAIEAGFVLIHKIDHERTLQQLNSPTVDFIVSKANAMGFECIESSELDQLRAEASRSLSEVARSQGMVVIDSTELKALRDQLHRPDVESLRKAANDHGLIVLEMGEHENLKTKANRTIEEQLEGTQKMVIDTAKYDSLLLQATKPSMEALRKNATKKGMEIVPKDELDEMRSSCTEPLETKAEKQNLVLVHKDQFNDMNNQVTHPSKHYLIEKCAAMGLAVAEASTLKELSTDEGNVIISKDELEWLKSSAGRVLTIDEAKDVLSRHDMIVHDKDQHEKIINESSESKIPRVSELIQILEDKGYSVKKDIDEFEDASESFVLDEEELGQTARRLGFMLIKQTEYDDLVKYADSLNNEESLMKAGQELGYSVISSNELLKLKQLLTEKDSRIHELSCEVESKVSRDQLRGEAANLGLVVLSDQEHKSLQERIAHLEASQPNVLTREELTERASDMGLSVIPTTELHSMKRTLMNLEDSLQIRQAAKKQGLLCVPISAYISSTPGDDPSDSQVTVLPTSQYEILRDSALESIAEEAFKDIAEKRGYKHTSEIPLIPKEPFNASLDSPLIESREVAAGGIPQSKSVGSNLTINSKASMLDSITGMSVASNISLTDKSMIPVITQVLIGEYLFKYYRKLGPLSSISATRHERYFWVHPYSLTLYWSTSNPVLKNPNATKSKAIAILGVESVEDSNPIPVGLYHKSIIVHSQTKSVKFTCSNRRRHNIWYNSLRYLVHRNINELDFGGNTRHQVKNSEVDPSDEEEDGLADMTFDASNRQALPRSSTILRSKSFGRFMSLKK</sequence>
<name>A0A0L0P356_CANAR</name>
<evidence type="ECO:0000256" key="2">
    <source>
        <dbReference type="SAM" id="MobiDB-lite"/>
    </source>
</evidence>
<protein>
    <recommendedName>
        <fullName evidence="3">PH domain-containing protein</fullName>
    </recommendedName>
</protein>
<dbReference type="InterPro" id="IPR024774">
    <property type="entry name" value="PH_dom-Mcp5-type"/>
</dbReference>
<dbReference type="VEuPathDB" id="FungiDB:CJI97_002934"/>
<feature type="compositionally biased region" description="Basic and acidic residues" evidence="2">
    <location>
        <begin position="1"/>
        <end position="10"/>
    </location>
</feature>
<dbReference type="PANTHER" id="PTHR28190:SF2">
    <property type="entry name" value="MIGRATION PROTEIN, PUTATIVE (AFU_ORTHOLOGUE AFUA_2G07730)-RELATED"/>
    <property type="match status" value="1"/>
</dbReference>
<comment type="caution">
    <text evidence="4">The sequence shown here is derived from an EMBL/GenBank/DDBJ whole genome shotgun (WGS) entry which is preliminary data.</text>
</comment>
<dbReference type="Proteomes" id="UP000037122">
    <property type="component" value="Unassembled WGS sequence"/>
</dbReference>
<feature type="region of interest" description="Disordered" evidence="2">
    <location>
        <begin position="1"/>
        <end position="84"/>
    </location>
</feature>
<dbReference type="InterPro" id="IPR001849">
    <property type="entry name" value="PH_domain"/>
</dbReference>
<feature type="region of interest" description="Disordered" evidence="2">
    <location>
        <begin position="395"/>
        <end position="440"/>
    </location>
</feature>
<dbReference type="GO" id="GO:0005938">
    <property type="term" value="C:cell cortex"/>
    <property type="evidence" value="ECO:0007669"/>
    <property type="project" value="InterPro"/>
</dbReference>
<evidence type="ECO:0000313" key="4">
    <source>
        <dbReference type="EMBL" id="KNE00739.1"/>
    </source>
</evidence>
<feature type="coiled-coil region" evidence="1">
    <location>
        <begin position="99"/>
        <end position="189"/>
    </location>
</feature>
<feature type="compositionally biased region" description="Polar residues" evidence="2">
    <location>
        <begin position="57"/>
        <end position="72"/>
    </location>
</feature>
<dbReference type="Pfam" id="PF12814">
    <property type="entry name" value="Mcp5_PH"/>
    <property type="match status" value="1"/>
</dbReference>
<feature type="coiled-coil region" evidence="1">
    <location>
        <begin position="215"/>
        <end position="249"/>
    </location>
</feature>
<dbReference type="GO" id="GO:0005543">
    <property type="term" value="F:phospholipid binding"/>
    <property type="evidence" value="ECO:0007669"/>
    <property type="project" value="InterPro"/>
</dbReference>
<dbReference type="EMBL" id="LGST01000017">
    <property type="protein sequence ID" value="KNE00739.1"/>
    <property type="molecule type" value="Genomic_DNA"/>
</dbReference>
<dbReference type="PROSITE" id="PS50003">
    <property type="entry name" value="PH_DOMAIN"/>
    <property type="match status" value="1"/>
</dbReference>
<evidence type="ECO:0000259" key="3">
    <source>
        <dbReference type="PROSITE" id="PS50003"/>
    </source>
</evidence>
<dbReference type="VEuPathDB" id="FungiDB:CJI96_0000716"/>
<gene>
    <name evidence="4" type="ORF">QG37_02269</name>
</gene>
<dbReference type="CDD" id="cd13365">
    <property type="entry name" value="PH_PLC_plant-like"/>
    <property type="match status" value="1"/>
</dbReference>
<evidence type="ECO:0000313" key="5">
    <source>
        <dbReference type="Proteomes" id="UP000037122"/>
    </source>
</evidence>
<evidence type="ECO:0000256" key="1">
    <source>
        <dbReference type="SAM" id="Coils"/>
    </source>
</evidence>
<dbReference type="VEuPathDB" id="FungiDB:CJJ09_001219"/>
<dbReference type="VEuPathDB" id="FungiDB:QG37_02269"/>
<organism evidence="4 5">
    <name type="scientific">Candidozyma auris</name>
    <name type="common">Yeast</name>
    <name type="synonym">Candida auris</name>
    <dbReference type="NCBI Taxonomy" id="498019"/>
    <lineage>
        <taxon>Eukaryota</taxon>
        <taxon>Fungi</taxon>
        <taxon>Dikarya</taxon>
        <taxon>Ascomycota</taxon>
        <taxon>Saccharomycotina</taxon>
        <taxon>Pichiomycetes</taxon>
        <taxon>Metschnikowiaceae</taxon>
        <taxon>Candidozyma</taxon>
    </lineage>
</organism>
<feature type="domain" description="PH" evidence="3">
    <location>
        <begin position="3055"/>
        <end position="3157"/>
    </location>
</feature>
<dbReference type="InterPro" id="IPR053005">
    <property type="entry name" value="Nuclear_Pos-Cytoskel_Interact"/>
</dbReference>
<dbReference type="PANTHER" id="PTHR28190">
    <property type="entry name" value="NUCLEAR MIGRATION PROTEIN NUM1"/>
    <property type="match status" value="1"/>
</dbReference>
<dbReference type="VEuPathDB" id="FungiDB:B9J08_002877"/>
<dbReference type="GO" id="GO:0032065">
    <property type="term" value="P:maintenance of protein location in cell cortex"/>
    <property type="evidence" value="ECO:0007669"/>
    <property type="project" value="InterPro"/>
</dbReference>
<dbReference type="VEuPathDB" id="FungiDB:CJJ07_000997"/>
<reference evidence="5" key="1">
    <citation type="journal article" date="2015" name="BMC Genomics">
        <title>Draft genome of a commonly misdiagnosed multidrug resistant pathogen Candida auris.</title>
        <authorList>
            <person name="Chatterjee S."/>
            <person name="Alampalli S.V."/>
            <person name="Nageshan R.K."/>
            <person name="Chettiar S.T."/>
            <person name="Joshi S."/>
            <person name="Tatu U.S."/>
        </authorList>
    </citation>
    <scope>NUCLEOTIDE SEQUENCE [LARGE SCALE GENOMIC DNA]</scope>
    <source>
        <strain evidence="5">6684</strain>
    </source>
</reference>
<accession>A0A0L0P356</accession>
<proteinExistence type="predicted"/>
<feature type="region of interest" description="Disordered" evidence="2">
    <location>
        <begin position="333"/>
        <end position="364"/>
    </location>
</feature>